<feature type="transmembrane region" description="Helical" evidence="8">
    <location>
        <begin position="376"/>
        <end position="400"/>
    </location>
</feature>
<evidence type="ECO:0000256" key="2">
    <source>
        <dbReference type="ARBA" id="ARBA00004141"/>
    </source>
</evidence>
<dbReference type="GO" id="GO:0008137">
    <property type="term" value="F:NADH dehydrogenase (ubiquinone) activity"/>
    <property type="evidence" value="ECO:0007669"/>
    <property type="project" value="UniProtKB-EC"/>
</dbReference>
<evidence type="ECO:0000313" key="10">
    <source>
        <dbReference type="EMBL" id="CAG7594320.1"/>
    </source>
</evidence>
<name>A0A8S4BVF4_9ACAR</name>
<organism evidence="10 11">
    <name type="scientific">Hyalomma marginatum</name>
    <dbReference type="NCBI Taxonomy" id="34627"/>
    <lineage>
        <taxon>Eukaryota</taxon>
        <taxon>Metazoa</taxon>
        <taxon>Ecdysozoa</taxon>
        <taxon>Arthropoda</taxon>
        <taxon>Chelicerata</taxon>
        <taxon>Arachnida</taxon>
        <taxon>Acari</taxon>
        <taxon>Parasitiformes</taxon>
        <taxon>Ixodida</taxon>
        <taxon>Ixodoidea</taxon>
        <taxon>Ixodidae</taxon>
        <taxon>Hyalomminae</taxon>
        <taxon>Hyalomma</taxon>
    </lineage>
</organism>
<comment type="catalytic activity">
    <reaction evidence="7">
        <text>a ubiquinone + NADH + 5 H(+)(in) = a ubiquinol + NAD(+) + 4 H(+)(out)</text>
        <dbReference type="Rhea" id="RHEA:29091"/>
        <dbReference type="Rhea" id="RHEA-COMP:9565"/>
        <dbReference type="Rhea" id="RHEA-COMP:9566"/>
        <dbReference type="ChEBI" id="CHEBI:15378"/>
        <dbReference type="ChEBI" id="CHEBI:16389"/>
        <dbReference type="ChEBI" id="CHEBI:17976"/>
        <dbReference type="ChEBI" id="CHEBI:57540"/>
        <dbReference type="ChEBI" id="CHEBI:57945"/>
        <dbReference type="EC" id="7.1.1.2"/>
    </reaction>
</comment>
<dbReference type="EMBL" id="CAJVAF010000304">
    <property type="protein sequence ID" value="CAG7594320.1"/>
    <property type="molecule type" value="Genomic_DNA"/>
</dbReference>
<evidence type="ECO:0000256" key="7">
    <source>
        <dbReference type="ARBA" id="ARBA00049551"/>
    </source>
</evidence>
<feature type="transmembrane region" description="Helical" evidence="8">
    <location>
        <begin position="72"/>
        <end position="92"/>
    </location>
</feature>
<proteinExistence type="inferred from homology"/>
<accession>A0A8S4BVF4</accession>
<evidence type="ECO:0000256" key="4">
    <source>
        <dbReference type="ARBA" id="ARBA00022692"/>
    </source>
</evidence>
<protein>
    <recommendedName>
        <fullName evidence="3">NADH:ubiquinone reductase (H(+)-translocating)</fullName>
        <ecNumber evidence="3">7.1.1.2</ecNumber>
    </recommendedName>
</protein>
<evidence type="ECO:0000313" key="11">
    <source>
        <dbReference type="Proteomes" id="UP000837675"/>
    </source>
</evidence>
<feature type="transmembrane region" description="Helical" evidence="8">
    <location>
        <begin position="104"/>
        <end position="123"/>
    </location>
</feature>
<evidence type="ECO:0000256" key="6">
    <source>
        <dbReference type="ARBA" id="ARBA00023136"/>
    </source>
</evidence>
<feature type="transmembrane region" description="Helical" evidence="8">
    <location>
        <begin position="331"/>
        <end position="355"/>
    </location>
</feature>
<dbReference type="InterPro" id="IPR010096">
    <property type="entry name" value="NADH-Q_OxRdtase_suN/2"/>
</dbReference>
<feature type="transmembrane region" description="Helical" evidence="8">
    <location>
        <begin position="12"/>
        <end position="33"/>
    </location>
</feature>
<comment type="caution">
    <text evidence="10">The sequence shown here is derived from an EMBL/GenBank/DDBJ whole genome shotgun (WGS) entry which is preliminary data.</text>
</comment>
<evidence type="ECO:0000259" key="9">
    <source>
        <dbReference type="Pfam" id="PF00361"/>
    </source>
</evidence>
<dbReference type="PANTHER" id="PTHR22773">
    <property type="entry name" value="NADH DEHYDROGENASE"/>
    <property type="match status" value="1"/>
</dbReference>
<feature type="transmembrane region" description="Helical" evidence="8">
    <location>
        <begin position="282"/>
        <end position="300"/>
    </location>
</feature>
<feature type="transmembrane region" description="Helical" evidence="8">
    <location>
        <begin position="205"/>
        <end position="226"/>
    </location>
</feature>
<dbReference type="EC" id="7.1.1.2" evidence="3"/>
<feature type="transmembrane region" description="Helical" evidence="8">
    <location>
        <begin position="412"/>
        <end position="432"/>
    </location>
</feature>
<comment type="subcellular location">
    <subcellularLocation>
        <location evidence="2">Membrane</location>
        <topology evidence="2">Multi-pass membrane protein</topology>
    </subcellularLocation>
</comment>
<keyword evidence="5 8" id="KW-1133">Transmembrane helix</keyword>
<feature type="domain" description="NADH:quinone oxidoreductase/Mrp antiporter transmembrane" evidence="9">
    <location>
        <begin position="125"/>
        <end position="426"/>
    </location>
</feature>
<feature type="transmembrane region" description="Helical" evidence="8">
    <location>
        <begin position="160"/>
        <end position="185"/>
    </location>
</feature>
<dbReference type="GO" id="GO:0016020">
    <property type="term" value="C:membrane"/>
    <property type="evidence" value="ECO:0007669"/>
    <property type="project" value="UniProtKB-SubCell"/>
</dbReference>
<dbReference type="NCBIfam" id="TIGR01770">
    <property type="entry name" value="NDH_I_N"/>
    <property type="match status" value="1"/>
</dbReference>
<keyword evidence="11" id="KW-1185">Reference proteome</keyword>
<evidence type="ECO:0000256" key="5">
    <source>
        <dbReference type="ARBA" id="ARBA00022989"/>
    </source>
</evidence>
<dbReference type="InterPro" id="IPR001750">
    <property type="entry name" value="ND/Mrp_TM"/>
</dbReference>
<dbReference type="AlphaFoldDB" id="A0A8S4BVF4"/>
<dbReference type="Proteomes" id="UP000837675">
    <property type="component" value="Unassembled WGS sequence"/>
</dbReference>
<reference evidence="10" key="1">
    <citation type="submission" date="2021-06" db="EMBL/GenBank/DDBJ databases">
        <authorList>
            <person name="Nardi T."/>
            <person name="Nardi T."/>
        </authorList>
    </citation>
    <scope>NUCLEOTIDE SEQUENCE</scope>
</reference>
<evidence type="ECO:0000256" key="3">
    <source>
        <dbReference type="ARBA" id="ARBA00012944"/>
    </source>
</evidence>
<feature type="transmembrane region" description="Helical" evidence="8">
    <location>
        <begin position="307"/>
        <end position="325"/>
    </location>
</feature>
<comment type="function">
    <text evidence="1">Core subunit of the mitochondrial membrane respiratory chain NADH dehydrogenase (Complex I) that is believed to belong to the minimal assembly required for catalysis. Complex I functions in the transfer of electrons from NADH to the respiratory chain. The immediate electron acceptor for the enzyme is believed to be ubiquinone.</text>
</comment>
<evidence type="ECO:0000256" key="8">
    <source>
        <dbReference type="SAM" id="Phobius"/>
    </source>
</evidence>
<gene>
    <name evidence="10" type="ORF">MHYMCMPASI_00754</name>
</gene>
<dbReference type="GO" id="GO:0042773">
    <property type="term" value="P:ATP synthesis coupled electron transport"/>
    <property type="evidence" value="ECO:0007669"/>
    <property type="project" value="InterPro"/>
</dbReference>
<feature type="transmembrane region" description="Helical" evidence="8">
    <location>
        <begin position="247"/>
        <end position="270"/>
    </location>
</feature>
<feature type="transmembrane region" description="Helical" evidence="8">
    <location>
        <begin position="453"/>
        <end position="472"/>
    </location>
</feature>
<keyword evidence="6 8" id="KW-0472">Membrane</keyword>
<sequence>MMLETVFEDLPVLIPELIIASAAIISLILSSYFKKASQHIFIPIAISSIAAIYFAITGYGQDLGAFNDSVLYNSYTISMKVIILIAFLSALLSLPITKLKEADIPFEIPVLLALSVVGMLIMVCANDLLIIYLALELMSLPLYVLTTFSQKHSKSHEAGLKFFMLGALSSCLYLFGSSIMYGFVASTNFNMIGEYYVSIMNSNEIEIAVPIVFLIALVLILAAFFFKVSSAPFHMWTPDVYQGAPTFITMFLSAAPKVASISVLLNILYMPFIDLIDQWQQIIVFCAIASLFIGSLGGIMQKNLKRMLAYSTIGHIGFILMAVSVGELSGIIGTIFYITIYVVMSFSAFLPILALETDDKYHGEIKEISGLAKAHPLLAVIILVAMLSMAGIPPFAGFFAKFYVLFSVIEQGLYSLAIIGVLATVVSCYYYLRVIKIMYFDNANHAFTINIPFSVKFIILVVALFNIGYVIMPEPILELVKQAAESLISI</sequence>
<keyword evidence="4 8" id="KW-0812">Transmembrane</keyword>
<dbReference type="Pfam" id="PF00361">
    <property type="entry name" value="Proton_antipo_M"/>
    <property type="match status" value="1"/>
</dbReference>
<feature type="transmembrane region" description="Helical" evidence="8">
    <location>
        <begin position="40"/>
        <end position="60"/>
    </location>
</feature>
<dbReference type="HAMAP" id="MF_00445">
    <property type="entry name" value="NDH1_NuoN_1"/>
    <property type="match status" value="1"/>
</dbReference>
<evidence type="ECO:0000256" key="1">
    <source>
        <dbReference type="ARBA" id="ARBA00003257"/>
    </source>
</evidence>